<protein>
    <submittedName>
        <fullName evidence="1">Uncharacterized protein</fullName>
    </submittedName>
</protein>
<organism evidence="1 2">
    <name type="scientific">Tractidigestivibacter scatoligenes</name>
    <name type="common">Olsenella scatoligenes</name>
    <dbReference type="NCBI Taxonomy" id="1299998"/>
    <lineage>
        <taxon>Bacteria</taxon>
        <taxon>Bacillati</taxon>
        <taxon>Actinomycetota</taxon>
        <taxon>Coriobacteriia</taxon>
        <taxon>Coriobacteriales</taxon>
        <taxon>Atopobiaceae</taxon>
        <taxon>Tractidigestivibacter</taxon>
    </lineage>
</organism>
<accession>A0A100YV03</accession>
<dbReference type="AlphaFoldDB" id="A0A100YV03"/>
<sequence length="264" mass="30253">MGLTTPWEVLVNSSARRNCTSLASLRFWKWGGLFLPIGNDVFVASPEDTILQLSHDFDFLELLLLSYELCGSYRFPVQGEETTYGRPVCLTPVSLQRALDGREGMHGIKKVRLTLRYLLPRSASPMESVLVLVLTLPPRLGGYGFPAPELNMRCYVDECGITYYIPDLWWRYRNVVLEYFGGRDHTELHDMVSDNLRRNDLLDNGQQVLVAVYEHLINGASMDHLAVQLSHQLGLGEIDMSREARERRRELRTELLRWEGGLPR</sequence>
<dbReference type="Proteomes" id="UP000054078">
    <property type="component" value="Unassembled WGS sequence"/>
</dbReference>
<keyword evidence="2" id="KW-1185">Reference proteome</keyword>
<name>A0A100YV03_TRASO</name>
<evidence type="ECO:0000313" key="1">
    <source>
        <dbReference type="EMBL" id="KUH58180.1"/>
    </source>
</evidence>
<reference evidence="1 2" key="1">
    <citation type="submission" date="2015-12" db="EMBL/GenBank/DDBJ databases">
        <title>Draft Genome Sequence of Olsenella scatoligenes SK9K4T; a Producer of 3-Methylindole- (skatole) and 4-Methylphenol- (p-cresol) Isolated from Pig Feces.</title>
        <authorList>
            <person name="Li X."/>
            <person name="Borg B."/>
            <person name="Canibe N."/>
        </authorList>
    </citation>
    <scope>NUCLEOTIDE SEQUENCE [LARGE SCALE GENOMIC DNA]</scope>
    <source>
        <strain evidence="1 2">SK9K4</strain>
    </source>
</reference>
<evidence type="ECO:0000313" key="2">
    <source>
        <dbReference type="Proteomes" id="UP000054078"/>
    </source>
</evidence>
<proteinExistence type="predicted"/>
<gene>
    <name evidence="1" type="ORF">AUL39_08180</name>
</gene>
<dbReference type="EMBL" id="LOJF01000010">
    <property type="protein sequence ID" value="KUH58180.1"/>
    <property type="molecule type" value="Genomic_DNA"/>
</dbReference>
<comment type="caution">
    <text evidence="1">The sequence shown here is derived from an EMBL/GenBank/DDBJ whole genome shotgun (WGS) entry which is preliminary data.</text>
</comment>